<dbReference type="GO" id="GO:0070939">
    <property type="term" value="C:Dsl1/NZR complex"/>
    <property type="evidence" value="ECO:0000318"/>
    <property type="project" value="GO_Central"/>
</dbReference>
<dbReference type="InterPro" id="IPR042044">
    <property type="entry name" value="EXOC6PINT-1/Sec15/Tip20_C_dom2"/>
</dbReference>
<dbReference type="Proteomes" id="UP000001744">
    <property type="component" value="Unassembled WGS sequence"/>
</dbReference>
<dbReference type="STRING" id="402676.B6JZX8"/>
<dbReference type="Pfam" id="PF04437">
    <property type="entry name" value="RINT1_TIP1"/>
    <property type="match status" value="1"/>
</dbReference>
<dbReference type="PROSITE" id="PS51386">
    <property type="entry name" value="RINT1_TIP20"/>
    <property type="match status" value="1"/>
</dbReference>
<name>B6JZX8_SCHJY</name>
<evidence type="ECO:0000313" key="2">
    <source>
        <dbReference type="JaponicusDB" id="SJAG_01166"/>
    </source>
</evidence>
<accession>B6JZX8</accession>
<dbReference type="HOGENOM" id="CLU_406609_0_0_1"/>
<evidence type="ECO:0000313" key="1">
    <source>
        <dbReference type="EMBL" id="EEB06128.1"/>
    </source>
</evidence>
<dbReference type="GO" id="GO:0005634">
    <property type="term" value="C:nucleus"/>
    <property type="evidence" value="ECO:0007669"/>
    <property type="project" value="EnsemblFungi"/>
</dbReference>
<dbReference type="PANTHER" id="PTHR13520">
    <property type="entry name" value="RAD50-INTERACTING PROTEIN 1 RINT-1"/>
    <property type="match status" value="1"/>
</dbReference>
<dbReference type="GO" id="GO:0006888">
    <property type="term" value="P:endoplasmic reticulum to Golgi vesicle-mediated transport"/>
    <property type="evidence" value="ECO:0007669"/>
    <property type="project" value="InterPro"/>
</dbReference>
<dbReference type="VEuPathDB" id="FungiDB:SJAG_01166"/>
<dbReference type="GeneID" id="7047425"/>
<organism evidence="1 3">
    <name type="scientific">Schizosaccharomyces japonicus (strain yFS275 / FY16936)</name>
    <name type="common">Fission yeast</name>
    <dbReference type="NCBI Taxonomy" id="402676"/>
    <lineage>
        <taxon>Eukaryota</taxon>
        <taxon>Fungi</taxon>
        <taxon>Dikarya</taxon>
        <taxon>Ascomycota</taxon>
        <taxon>Taphrinomycotina</taxon>
        <taxon>Schizosaccharomycetes</taxon>
        <taxon>Schizosaccharomycetales</taxon>
        <taxon>Schizosaccharomycetaceae</taxon>
        <taxon>Schizosaccharomyces</taxon>
    </lineage>
</organism>
<proteinExistence type="predicted"/>
<sequence>MSISPLVFVKSWTAPSGNLEDIRRFANDVSRLDFSQVSSVNETISVEANKNHSIDINDGIESAWIDEEVTTAPVDERMLEFLRQLKSVVNRIQNSSTITELASLKSDVDNLCASARESEGTALSFGLLTKTLMTNTMNDLVERDTEAFNTFVKEQLNWPHTNVKSLSKETIDELLRKASLLCVADPTDEKENLLLLMKCICRPFNIQFKYHFMTEKKTNTPSKPEWFYEFALKVFRSSLSFIQLFQQIMPEGMIAVHEFMKVMQELMKEKINLIMDLDVHLAHLIRETLYYSTKLKQLYNFPQKDSLSLYLLKQPMVYSRWLDIEAADVKMQLNAIESSKDAWELARDDVEELYTAVPIKSFVLYRNAMASLKSILEMIPCEEFCRGFFHTLQLKPSIQFVDWLESYYQNHEGSTTLIPGGAHVTSEQSFSEVRRMCKLYGAFKLLLDWHLDLEDEEVYILSQETNLEKPVDKQVLAEESSVFLPLRKRLSKLCNQTFELLMHRVTQYLEATFDSFASINTWTLQEKPPSDKSYEGSISPEAVGFDIALRRLINSIHEIILGAPFFEIVCRIADIVEDWLLHIMHTHQFSNRGAVQFARDSLQFLTAFSDYPLVQMKRLTSSLPLLTFEQTEKLCIKDLLRQINNGDYETLKTINPENTLSPSESLDVLYRRVDTWSRDN</sequence>
<keyword evidence="3" id="KW-1185">Reference proteome</keyword>
<dbReference type="GO" id="GO:0060628">
    <property type="term" value="P:regulation of ER to Golgi vesicle-mediated transport"/>
    <property type="evidence" value="ECO:0000318"/>
    <property type="project" value="GO_Central"/>
</dbReference>
<dbReference type="InterPro" id="IPR007528">
    <property type="entry name" value="RINT1_Tip20"/>
</dbReference>
<dbReference type="Gene3D" id="1.20.58.1420">
    <property type="entry name" value="Dsl1p vesicle tethering complex, Tip20p subunit, domain B"/>
    <property type="match status" value="1"/>
</dbReference>
<protein>
    <submittedName>
        <fullName evidence="1">RINT1 family protein</fullName>
    </submittedName>
</protein>
<dbReference type="AlphaFoldDB" id="B6JZX8"/>
<dbReference type="RefSeq" id="XP_002172421.1">
    <property type="nucleotide sequence ID" value="XM_002172385.1"/>
</dbReference>
<gene>
    <name evidence="2" type="primary">drp1</name>
    <name evidence="1" type="ORF">SJAG_01166</name>
</gene>
<dbReference type="InterPro" id="IPR042042">
    <property type="entry name" value="Tip20p_domB"/>
</dbReference>
<dbReference type="Gene3D" id="1.20.58.670">
    <property type="entry name" value="Dsl1p vesicle tethering complex, Tip20p subunit, domain D"/>
    <property type="match status" value="1"/>
</dbReference>
<dbReference type="JaponicusDB" id="SJAG_01166">
    <property type="gene designation" value="drp1"/>
</dbReference>
<dbReference type="PANTHER" id="PTHR13520:SF0">
    <property type="entry name" value="RAD50-INTERACTING PROTEIN 1"/>
    <property type="match status" value="1"/>
</dbReference>
<dbReference type="eggNOG" id="KOG2218">
    <property type="taxonomic scope" value="Eukaryota"/>
</dbReference>
<dbReference type="GO" id="GO:0006890">
    <property type="term" value="P:retrograde vesicle-mediated transport, Golgi to endoplasmic reticulum"/>
    <property type="evidence" value="ECO:0000318"/>
    <property type="project" value="GO_Central"/>
</dbReference>
<dbReference type="EMBL" id="KE651168">
    <property type="protein sequence ID" value="EEB06128.1"/>
    <property type="molecule type" value="Genomic_DNA"/>
</dbReference>
<dbReference type="OrthoDB" id="2189254at2759"/>
<evidence type="ECO:0000313" key="3">
    <source>
        <dbReference type="Proteomes" id="UP000001744"/>
    </source>
</evidence>
<reference evidence="1 3" key="1">
    <citation type="journal article" date="2011" name="Science">
        <title>Comparative functional genomics of the fission yeasts.</title>
        <authorList>
            <person name="Rhind N."/>
            <person name="Chen Z."/>
            <person name="Yassour M."/>
            <person name="Thompson D.A."/>
            <person name="Haas B.J."/>
            <person name="Habib N."/>
            <person name="Wapinski I."/>
            <person name="Roy S."/>
            <person name="Lin M.F."/>
            <person name="Heiman D.I."/>
            <person name="Young S.K."/>
            <person name="Furuya K."/>
            <person name="Guo Y."/>
            <person name="Pidoux A."/>
            <person name="Chen H.M."/>
            <person name="Robbertse B."/>
            <person name="Goldberg J.M."/>
            <person name="Aoki K."/>
            <person name="Bayne E.H."/>
            <person name="Berlin A.M."/>
            <person name="Desjardins C.A."/>
            <person name="Dobbs E."/>
            <person name="Dukaj L."/>
            <person name="Fan L."/>
            <person name="FitzGerald M.G."/>
            <person name="French C."/>
            <person name="Gujja S."/>
            <person name="Hansen K."/>
            <person name="Keifenheim D."/>
            <person name="Levin J.Z."/>
            <person name="Mosher R.A."/>
            <person name="Mueller C.A."/>
            <person name="Pfiffner J."/>
            <person name="Priest M."/>
            <person name="Russ C."/>
            <person name="Smialowska A."/>
            <person name="Swoboda P."/>
            <person name="Sykes S.M."/>
            <person name="Vaughn M."/>
            <person name="Vengrova S."/>
            <person name="Yoder R."/>
            <person name="Zeng Q."/>
            <person name="Allshire R."/>
            <person name="Baulcombe D."/>
            <person name="Birren B.W."/>
            <person name="Brown W."/>
            <person name="Ekwall K."/>
            <person name="Kellis M."/>
            <person name="Leatherwood J."/>
            <person name="Levin H."/>
            <person name="Margalit H."/>
            <person name="Martienssen R."/>
            <person name="Nieduszynski C.A."/>
            <person name="Spatafora J.W."/>
            <person name="Friedman N."/>
            <person name="Dalgaard J.Z."/>
            <person name="Baumann P."/>
            <person name="Niki H."/>
            <person name="Regev A."/>
            <person name="Nusbaum C."/>
        </authorList>
    </citation>
    <scope>NUCLEOTIDE SEQUENCE [LARGE SCALE GENOMIC DNA]</scope>
    <source>
        <strain evidence="3">yFS275 / FY16936</strain>
    </source>
</reference>